<evidence type="ECO:0000256" key="1">
    <source>
        <dbReference type="SAM" id="MobiDB-lite"/>
    </source>
</evidence>
<accession>A0ABV3CKD5</accession>
<keyword evidence="2" id="KW-0472">Membrane</keyword>
<evidence type="ECO:0008006" key="5">
    <source>
        <dbReference type="Google" id="ProtNLM"/>
    </source>
</evidence>
<proteinExistence type="predicted"/>
<sequence>MDWWLTDSEGIVASWLLIFALCNGLRGMYCWFRDQDERRVVERLLAFKPHPVQASFLLGGMSEAAETAVCMLVDDGAVKVSSTGELRPTHRGRKQTEHALRALAEAIRATPSGTTTPLHEIPTEARFAPFRQLVEHRSPAVHLTASGKSQSLMLATSVLTTFGMGVHAGGALAPTAFFPEAHRMSWLYVCMAAWLVQWGPACLWPSENRRRWKALDTVCRDKAEIARAALPASTRRAIARTKERPKPPPPPPQPTRHHTRSNSGDPGGAGIDVDSYGSDSSCGGCGGCGGE</sequence>
<feature type="transmembrane region" description="Helical" evidence="2">
    <location>
        <begin position="12"/>
        <end position="32"/>
    </location>
</feature>
<evidence type="ECO:0000313" key="4">
    <source>
        <dbReference type="Proteomes" id="UP001551329"/>
    </source>
</evidence>
<dbReference type="RefSeq" id="WP_358477740.1">
    <property type="nucleotide sequence ID" value="NZ_JBEZAE010000035.1"/>
</dbReference>
<reference evidence="3 4" key="1">
    <citation type="submission" date="2024-06" db="EMBL/GenBank/DDBJ databases">
        <title>The Natural Products Discovery Center: Release of the First 8490 Sequenced Strains for Exploring Actinobacteria Biosynthetic Diversity.</title>
        <authorList>
            <person name="Kalkreuter E."/>
            <person name="Kautsar S.A."/>
            <person name="Yang D."/>
            <person name="Bader C.D."/>
            <person name="Teijaro C.N."/>
            <person name="Fluegel L."/>
            <person name="Davis C.M."/>
            <person name="Simpson J.R."/>
            <person name="Lauterbach L."/>
            <person name="Steele A.D."/>
            <person name="Gui C."/>
            <person name="Meng S."/>
            <person name="Li G."/>
            <person name="Viehrig K."/>
            <person name="Ye F."/>
            <person name="Su P."/>
            <person name="Kiefer A.F."/>
            <person name="Nichols A."/>
            <person name="Cepeda A.J."/>
            <person name="Yan W."/>
            <person name="Fan B."/>
            <person name="Jiang Y."/>
            <person name="Adhikari A."/>
            <person name="Zheng C.-J."/>
            <person name="Schuster L."/>
            <person name="Cowan T.M."/>
            <person name="Smanski M.J."/>
            <person name="Chevrette M.G."/>
            <person name="De Carvalho L.P.S."/>
            <person name="Shen B."/>
        </authorList>
    </citation>
    <scope>NUCLEOTIDE SEQUENCE [LARGE SCALE GENOMIC DNA]</scope>
    <source>
        <strain evidence="3 4">NPDC045974</strain>
    </source>
</reference>
<comment type="caution">
    <text evidence="3">The sequence shown here is derived from an EMBL/GenBank/DDBJ whole genome shotgun (WGS) entry which is preliminary data.</text>
</comment>
<name>A0ABV3CKD5_9ACTN</name>
<keyword evidence="2" id="KW-1133">Transmembrane helix</keyword>
<dbReference type="EMBL" id="JBEZAE010000035">
    <property type="protein sequence ID" value="MEU7075246.1"/>
    <property type="molecule type" value="Genomic_DNA"/>
</dbReference>
<feature type="transmembrane region" description="Helical" evidence="2">
    <location>
        <begin position="152"/>
        <end position="173"/>
    </location>
</feature>
<protein>
    <recommendedName>
        <fullName evidence="5">TIGR04222 domain-containing membrane protein</fullName>
    </recommendedName>
</protein>
<keyword evidence="2" id="KW-0812">Transmembrane</keyword>
<gene>
    <name evidence="3" type="ORF">AB0A88_34725</name>
</gene>
<evidence type="ECO:0000256" key="2">
    <source>
        <dbReference type="SAM" id="Phobius"/>
    </source>
</evidence>
<feature type="region of interest" description="Disordered" evidence="1">
    <location>
        <begin position="230"/>
        <end position="291"/>
    </location>
</feature>
<organism evidence="3 4">
    <name type="scientific">Streptomyces narbonensis</name>
    <dbReference type="NCBI Taxonomy" id="67333"/>
    <lineage>
        <taxon>Bacteria</taxon>
        <taxon>Bacillati</taxon>
        <taxon>Actinomycetota</taxon>
        <taxon>Actinomycetes</taxon>
        <taxon>Kitasatosporales</taxon>
        <taxon>Streptomycetaceae</taxon>
        <taxon>Streptomyces</taxon>
    </lineage>
</organism>
<dbReference type="Proteomes" id="UP001551329">
    <property type="component" value="Unassembled WGS sequence"/>
</dbReference>
<feature type="transmembrane region" description="Helical" evidence="2">
    <location>
        <begin position="185"/>
        <end position="204"/>
    </location>
</feature>
<keyword evidence="4" id="KW-1185">Reference proteome</keyword>
<evidence type="ECO:0000313" key="3">
    <source>
        <dbReference type="EMBL" id="MEU7075246.1"/>
    </source>
</evidence>